<keyword evidence="5 11" id="KW-0808">Transferase</keyword>
<reference evidence="15 16" key="1">
    <citation type="submission" date="2024-08" db="EMBL/GenBank/DDBJ databases">
        <title>Gnathostoma spinigerum genome.</title>
        <authorList>
            <person name="Gonzalez-Bertolin B."/>
            <person name="Monzon S."/>
            <person name="Zaballos A."/>
            <person name="Jimenez P."/>
            <person name="Dekumyoy P."/>
            <person name="Varona S."/>
            <person name="Cuesta I."/>
            <person name="Sumanam S."/>
            <person name="Adisakwattana P."/>
            <person name="Gasser R.B."/>
            <person name="Hernandez-Gonzalez A."/>
            <person name="Young N.D."/>
            <person name="Perteguer M.J."/>
        </authorList>
    </citation>
    <scope>NUCLEOTIDE SEQUENCE [LARGE SCALE GENOMIC DNA]</scope>
    <source>
        <strain evidence="15">AL3</strain>
        <tissue evidence="15">Liver</tissue>
    </source>
</reference>
<dbReference type="CDD" id="cd00899">
    <property type="entry name" value="b4GalT"/>
    <property type="match status" value="1"/>
</dbReference>
<dbReference type="Pfam" id="PF13733">
    <property type="entry name" value="Glyco_transf_7N"/>
    <property type="match status" value="1"/>
</dbReference>
<feature type="compositionally biased region" description="Polar residues" evidence="12">
    <location>
        <begin position="102"/>
        <end position="114"/>
    </location>
</feature>
<dbReference type="GO" id="GO:0016020">
    <property type="term" value="C:membrane"/>
    <property type="evidence" value="ECO:0007669"/>
    <property type="project" value="UniProtKB-SubCell"/>
</dbReference>
<keyword evidence="7 11" id="KW-0735">Signal-anchor</keyword>
<evidence type="ECO:0000313" key="15">
    <source>
        <dbReference type="EMBL" id="MFH4980415.1"/>
    </source>
</evidence>
<keyword evidence="6 11" id="KW-0812">Transmembrane</keyword>
<dbReference type="Gene3D" id="3.90.550.10">
    <property type="entry name" value="Spore Coat Polysaccharide Biosynthesis Protein SpsA, Chain A"/>
    <property type="match status" value="1"/>
</dbReference>
<feature type="region of interest" description="Disordered" evidence="12">
    <location>
        <begin position="73"/>
        <end position="114"/>
    </location>
</feature>
<keyword evidence="10 11" id="KW-0325">Glycoprotein</keyword>
<evidence type="ECO:0000256" key="4">
    <source>
        <dbReference type="ARBA" id="ARBA00022676"/>
    </source>
</evidence>
<keyword evidence="11" id="KW-0464">Manganese</keyword>
<feature type="domain" description="Galactosyltransferase N-terminal" evidence="14">
    <location>
        <begin position="150"/>
        <end position="281"/>
    </location>
</feature>
<comment type="similarity">
    <text evidence="3 11">Belongs to the glycosyltransferase 7 family.</text>
</comment>
<evidence type="ECO:0000256" key="3">
    <source>
        <dbReference type="ARBA" id="ARBA00005735"/>
    </source>
</evidence>
<evidence type="ECO:0000256" key="12">
    <source>
        <dbReference type="SAM" id="MobiDB-lite"/>
    </source>
</evidence>
<keyword evidence="11" id="KW-0479">Metal-binding</keyword>
<evidence type="ECO:0000256" key="8">
    <source>
        <dbReference type="ARBA" id="ARBA00022989"/>
    </source>
</evidence>
<keyword evidence="9 11" id="KW-0472">Membrane</keyword>
<dbReference type="Proteomes" id="UP001608902">
    <property type="component" value="Unassembled WGS sequence"/>
</dbReference>
<dbReference type="SUPFAM" id="SSF53448">
    <property type="entry name" value="Nucleotide-diphospho-sugar transferases"/>
    <property type="match status" value="1"/>
</dbReference>
<evidence type="ECO:0000259" key="14">
    <source>
        <dbReference type="Pfam" id="PF13733"/>
    </source>
</evidence>
<comment type="pathway">
    <text evidence="2 11">Protein modification; protein glycosylation.</text>
</comment>
<name>A0ABD6EVY3_9BILA</name>
<feature type="domain" description="Galactosyltransferase C-terminal" evidence="13">
    <location>
        <begin position="285"/>
        <end position="361"/>
    </location>
</feature>
<evidence type="ECO:0000256" key="9">
    <source>
        <dbReference type="ARBA" id="ARBA00023136"/>
    </source>
</evidence>
<dbReference type="EC" id="2.4.1.-" evidence="11"/>
<comment type="function">
    <text evidence="11">Catalyzes the transfer of galactose onto proteins or lipids.</text>
</comment>
<accession>A0ABD6EVY3</accession>
<evidence type="ECO:0000256" key="6">
    <source>
        <dbReference type="ARBA" id="ARBA00022692"/>
    </source>
</evidence>
<keyword evidence="8 11" id="KW-1133">Transmembrane helix</keyword>
<evidence type="ECO:0000256" key="10">
    <source>
        <dbReference type="ARBA" id="ARBA00023180"/>
    </source>
</evidence>
<evidence type="ECO:0000256" key="7">
    <source>
        <dbReference type="ARBA" id="ARBA00022968"/>
    </source>
</evidence>
<dbReference type="AlphaFoldDB" id="A0ABD6EVY3"/>
<dbReference type="GO" id="GO:0046872">
    <property type="term" value="F:metal ion binding"/>
    <property type="evidence" value="ECO:0007669"/>
    <property type="project" value="UniProtKB-UniRule"/>
</dbReference>
<dbReference type="PRINTS" id="PR02050">
    <property type="entry name" value="B14GALTRFASE"/>
</dbReference>
<comment type="subcellular location">
    <subcellularLocation>
        <location evidence="1 11">Membrane</location>
        <topology evidence="1 11">Single-pass type II membrane protein</topology>
    </subcellularLocation>
</comment>
<feature type="compositionally biased region" description="Basic and acidic residues" evidence="12">
    <location>
        <begin position="83"/>
        <end position="94"/>
    </location>
</feature>
<protein>
    <recommendedName>
        <fullName evidence="11">Beta-1,4-N-acetylgalactosaminyltransferase</fullName>
        <ecNumber evidence="11">2.4.1.-</ecNumber>
    </recommendedName>
    <alternativeName>
        <fullName evidence="11">Beta-4-GalNAcT</fullName>
    </alternativeName>
</protein>
<keyword evidence="4 11" id="KW-0328">Glycosyltransferase</keyword>
<dbReference type="PANTHER" id="PTHR19300:SF46">
    <property type="entry name" value="BETA-1,4-N-ACETYLGALACTOSAMINYLTRANSFERASE"/>
    <property type="match status" value="1"/>
</dbReference>
<organism evidence="15 16">
    <name type="scientific">Gnathostoma spinigerum</name>
    <dbReference type="NCBI Taxonomy" id="75299"/>
    <lineage>
        <taxon>Eukaryota</taxon>
        <taxon>Metazoa</taxon>
        <taxon>Ecdysozoa</taxon>
        <taxon>Nematoda</taxon>
        <taxon>Chromadorea</taxon>
        <taxon>Rhabditida</taxon>
        <taxon>Spirurina</taxon>
        <taxon>Gnathostomatomorpha</taxon>
        <taxon>Gnathostomatoidea</taxon>
        <taxon>Gnathostomatidae</taxon>
        <taxon>Gnathostoma</taxon>
    </lineage>
</organism>
<evidence type="ECO:0000259" key="13">
    <source>
        <dbReference type="Pfam" id="PF02709"/>
    </source>
</evidence>
<comment type="caution">
    <text evidence="15">The sequence shown here is derived from an EMBL/GenBank/DDBJ whole genome shotgun (WGS) entry which is preliminary data.</text>
</comment>
<feature type="transmembrane region" description="Helical" evidence="11">
    <location>
        <begin position="12"/>
        <end position="29"/>
    </location>
</feature>
<dbReference type="EMBL" id="JBGFUD010005513">
    <property type="protein sequence ID" value="MFH4980415.1"/>
    <property type="molecule type" value="Genomic_DNA"/>
</dbReference>
<dbReference type="PANTHER" id="PTHR19300">
    <property type="entry name" value="BETA-1,4-GALACTOSYLTRANSFERASE"/>
    <property type="match status" value="1"/>
</dbReference>
<gene>
    <name evidence="15" type="ORF">AB6A40_007124</name>
</gene>
<evidence type="ECO:0000256" key="2">
    <source>
        <dbReference type="ARBA" id="ARBA00004922"/>
    </source>
</evidence>
<dbReference type="Pfam" id="PF02709">
    <property type="entry name" value="Glyco_transf_7C"/>
    <property type="match status" value="1"/>
</dbReference>
<proteinExistence type="inferred from homology"/>
<comment type="cofactor">
    <cofactor evidence="11">
        <name>Mn(2+)</name>
        <dbReference type="ChEBI" id="CHEBI:29035"/>
    </cofactor>
</comment>
<dbReference type="InterPro" id="IPR003859">
    <property type="entry name" value="Galactosyl_T"/>
</dbReference>
<dbReference type="GO" id="GO:0016757">
    <property type="term" value="F:glycosyltransferase activity"/>
    <property type="evidence" value="ECO:0007669"/>
    <property type="project" value="UniProtKB-KW"/>
</dbReference>
<evidence type="ECO:0000256" key="11">
    <source>
        <dbReference type="RuleBase" id="RU368121"/>
    </source>
</evidence>
<sequence length="423" mass="48371">MVRRPSLKQFAIAISFGAFFYFILGNFIVPSRSRITKPRDLLSIHNRASWKKADKAHGSEQLVARHTDAESFEALVDGPMRPESAEASRERMRSPDPALQRMNMSSAGEHSQRTAYHSGVADGSLISDVSDMEQLASLINRSGLCPDIADNPQLRGPLGLATLLIENLKEAEIQRRYPFLKVGGHWKPEKCKARYKVAIIIPYRDRQSHLVRLIDFLVPILVRQFLDFRFIVTEQFGNDLFNKGRIMNAAFRLAEKLGVDCVIFHDVDMFPQDDRVPYGCPSGARHIGAFVDNLGYQLWYEEIVGGALAMNMEDYRTVNGYSNLYWAWGGEDDDMGSRILANNYTIERPDPAFCRYSMLKHVKRKRTSTQTVYRLLDTAKTRWQTDGLNVKLWNVTKVIIKPLYYHMYVDVGTPPDKWKNGQK</sequence>
<dbReference type="InterPro" id="IPR027995">
    <property type="entry name" value="Galactosyl_T_N"/>
</dbReference>
<evidence type="ECO:0000256" key="1">
    <source>
        <dbReference type="ARBA" id="ARBA00004606"/>
    </source>
</evidence>
<keyword evidence="16" id="KW-1185">Reference proteome</keyword>
<dbReference type="InterPro" id="IPR029044">
    <property type="entry name" value="Nucleotide-diphossugar_trans"/>
</dbReference>
<dbReference type="InterPro" id="IPR027791">
    <property type="entry name" value="Galactosyl_T_C"/>
</dbReference>
<evidence type="ECO:0000256" key="5">
    <source>
        <dbReference type="ARBA" id="ARBA00022679"/>
    </source>
</evidence>
<evidence type="ECO:0000313" key="16">
    <source>
        <dbReference type="Proteomes" id="UP001608902"/>
    </source>
</evidence>